<feature type="domain" description="CobQ/CobB/MinD/ParA nucleotide binding" evidence="7">
    <location>
        <begin position="4"/>
        <end position="185"/>
    </location>
</feature>
<evidence type="ECO:0000313" key="10">
    <source>
        <dbReference type="Proteomes" id="UP001651880"/>
    </source>
</evidence>
<dbReference type="Gene3D" id="3.40.50.300">
    <property type="entry name" value="P-loop containing nucleotide triphosphate hydrolases"/>
    <property type="match status" value="2"/>
</dbReference>
<evidence type="ECO:0000256" key="1">
    <source>
        <dbReference type="ARBA" id="ARBA00001946"/>
    </source>
</evidence>
<comment type="cofactor">
    <cofactor evidence="1">
        <name>Mg(2+)</name>
        <dbReference type="ChEBI" id="CHEBI:18420"/>
    </cofactor>
</comment>
<evidence type="ECO:0000256" key="4">
    <source>
        <dbReference type="ARBA" id="ARBA00022840"/>
    </source>
</evidence>
<keyword evidence="2" id="KW-0436">Ligase</keyword>
<dbReference type="PANTHER" id="PTHR43873:SF1">
    <property type="entry name" value="COBYRINATE A,C-DIAMIDE SYNTHASE"/>
    <property type="match status" value="1"/>
</dbReference>
<evidence type="ECO:0000256" key="3">
    <source>
        <dbReference type="ARBA" id="ARBA00022741"/>
    </source>
</evidence>
<dbReference type="NCBIfam" id="NF002204">
    <property type="entry name" value="PRK01077.1"/>
    <property type="match status" value="1"/>
</dbReference>
<proteinExistence type="predicted"/>
<keyword evidence="3" id="KW-0547">Nucleotide-binding</keyword>
<organism evidence="9 10">
    <name type="scientific">Lutispora saccharofermentans</name>
    <dbReference type="NCBI Taxonomy" id="3024236"/>
    <lineage>
        <taxon>Bacteria</taxon>
        <taxon>Bacillati</taxon>
        <taxon>Bacillota</taxon>
        <taxon>Clostridia</taxon>
        <taxon>Lutisporales</taxon>
        <taxon>Lutisporaceae</taxon>
        <taxon>Lutispora</taxon>
    </lineage>
</organism>
<keyword evidence="6" id="KW-0315">Glutamine amidotransferase</keyword>
<evidence type="ECO:0000259" key="7">
    <source>
        <dbReference type="Pfam" id="PF01656"/>
    </source>
</evidence>
<accession>A0ABT1NAS8</accession>
<protein>
    <submittedName>
        <fullName evidence="9">Cobyrinate a,c-diamide synthase</fullName>
    </submittedName>
</protein>
<reference evidence="9 10" key="1">
    <citation type="submission" date="2021-10" db="EMBL/GenBank/DDBJ databases">
        <title>Lutispora strain m25 sp. nov., a thermophilic, non-spore-forming bacterium isolated from a lab-scale methanogenic bioreactor digesting anaerobic sludge.</title>
        <authorList>
            <person name="El Houari A."/>
            <person name="Mcdonald J."/>
        </authorList>
    </citation>
    <scope>NUCLEOTIDE SEQUENCE [LARGE SCALE GENOMIC DNA]</scope>
    <source>
        <strain evidence="10">m25</strain>
    </source>
</reference>
<keyword evidence="10" id="KW-1185">Reference proteome</keyword>
<evidence type="ECO:0000259" key="8">
    <source>
        <dbReference type="Pfam" id="PF07685"/>
    </source>
</evidence>
<evidence type="ECO:0000256" key="2">
    <source>
        <dbReference type="ARBA" id="ARBA00022598"/>
    </source>
</evidence>
<dbReference type="EMBL" id="JAJEKE010000001">
    <property type="protein sequence ID" value="MCQ1528353.1"/>
    <property type="molecule type" value="Genomic_DNA"/>
</dbReference>
<keyword evidence="4" id="KW-0067">ATP-binding</keyword>
<dbReference type="InterPro" id="IPR002586">
    <property type="entry name" value="CobQ/CobB/MinD/ParA_Nub-bd_dom"/>
</dbReference>
<evidence type="ECO:0000256" key="6">
    <source>
        <dbReference type="ARBA" id="ARBA00022962"/>
    </source>
</evidence>
<dbReference type="InterPro" id="IPR029062">
    <property type="entry name" value="Class_I_gatase-like"/>
</dbReference>
<dbReference type="CDD" id="cd03130">
    <property type="entry name" value="GATase1_CobB"/>
    <property type="match status" value="1"/>
</dbReference>
<dbReference type="SUPFAM" id="SSF52317">
    <property type="entry name" value="Class I glutamine amidotransferase-like"/>
    <property type="match status" value="1"/>
</dbReference>
<evidence type="ECO:0000313" key="9">
    <source>
        <dbReference type="EMBL" id="MCQ1528353.1"/>
    </source>
</evidence>
<keyword evidence="5" id="KW-0460">Magnesium</keyword>
<dbReference type="Proteomes" id="UP001651880">
    <property type="component" value="Unassembled WGS sequence"/>
</dbReference>
<dbReference type="RefSeq" id="WP_255225837.1">
    <property type="nucleotide sequence ID" value="NZ_JAJEKE010000001.1"/>
</dbReference>
<dbReference type="NCBIfam" id="TIGR00379">
    <property type="entry name" value="cobB"/>
    <property type="match status" value="1"/>
</dbReference>
<comment type="caution">
    <text evidence="9">The sequence shown here is derived from an EMBL/GenBank/DDBJ whole genome shotgun (WGS) entry which is preliminary data.</text>
</comment>
<dbReference type="Pfam" id="PF07685">
    <property type="entry name" value="GATase_3"/>
    <property type="match status" value="1"/>
</dbReference>
<dbReference type="PANTHER" id="PTHR43873">
    <property type="entry name" value="COBYRINATE A,C-DIAMIDE SYNTHASE"/>
    <property type="match status" value="1"/>
</dbReference>
<evidence type="ECO:0000256" key="5">
    <source>
        <dbReference type="ARBA" id="ARBA00022842"/>
    </source>
</evidence>
<dbReference type="SUPFAM" id="SSF52540">
    <property type="entry name" value="P-loop containing nucleoside triphosphate hydrolases"/>
    <property type="match status" value="1"/>
</dbReference>
<name>A0ABT1NAS8_9FIRM</name>
<dbReference type="InterPro" id="IPR011698">
    <property type="entry name" value="GATase_3"/>
</dbReference>
<dbReference type="InterPro" id="IPR004484">
    <property type="entry name" value="CbiA/CobB_synth"/>
</dbReference>
<sequence length="437" mass="48993">MEMIMITAPSSGMGKTLITLGIIRALKKRQCNVSGFKTGPDFIDTRYIAEASGKRAGNLDMHLLGTNGVKKAIAMNKGDISIAEGAMGYFDGMGSGFENSGYDISKLLDINAILVYTPKGEMFSAIPKIKGMVDFSGSRIRGVILNKVSRAMYALLKEKIEEYIDVKVLGYVEEDKALEIESRHLGLIQSIETSDANKIIEKAAENIEKNINLEEIIRLCRRVELPEYIYPGRRDIRVAIAYDKAFSFYYGENLNLFENTCRVEYFSPIEDRKLPQCDLLYLGGGYPEIYKEELSANYEMRKAVKDKAEGGGFIYAEAGGLMYLAGSIEQSPMCGVFKGKSAMTDRLQRFGYVNIELGEDCSLGRKGDLIKGQEFHKSIAEINEKEIFNIKKPMGRGEWKCGYKYKNALAAYPHINFLGNMKAFNHLLDTIEKEYSE</sequence>
<dbReference type="Pfam" id="PF01656">
    <property type="entry name" value="CbiA"/>
    <property type="match status" value="1"/>
</dbReference>
<gene>
    <name evidence="9" type="ORF">LJD61_02160</name>
</gene>
<feature type="domain" description="CobB/CobQ-like glutamine amidotransferase" evidence="8">
    <location>
        <begin position="237"/>
        <end position="419"/>
    </location>
</feature>
<dbReference type="PROSITE" id="PS51274">
    <property type="entry name" value="GATASE_COBBQ"/>
    <property type="match status" value="1"/>
</dbReference>
<dbReference type="InterPro" id="IPR027417">
    <property type="entry name" value="P-loop_NTPase"/>
</dbReference>